<reference evidence="2" key="1">
    <citation type="journal article" date="2020" name="Stud. Mycol.">
        <title>101 Dothideomycetes genomes: a test case for predicting lifestyles and emergence of pathogens.</title>
        <authorList>
            <person name="Haridas S."/>
            <person name="Albert R."/>
            <person name="Binder M."/>
            <person name="Bloem J."/>
            <person name="Labutti K."/>
            <person name="Salamov A."/>
            <person name="Andreopoulos B."/>
            <person name="Baker S."/>
            <person name="Barry K."/>
            <person name="Bills G."/>
            <person name="Bluhm B."/>
            <person name="Cannon C."/>
            <person name="Castanera R."/>
            <person name="Culley D."/>
            <person name="Daum C."/>
            <person name="Ezra D."/>
            <person name="Gonzalez J."/>
            <person name="Henrissat B."/>
            <person name="Kuo A."/>
            <person name="Liang C."/>
            <person name="Lipzen A."/>
            <person name="Lutzoni F."/>
            <person name="Magnuson J."/>
            <person name="Mondo S."/>
            <person name="Nolan M."/>
            <person name="Ohm R."/>
            <person name="Pangilinan J."/>
            <person name="Park H.-J."/>
            <person name="Ramirez L."/>
            <person name="Alfaro M."/>
            <person name="Sun H."/>
            <person name="Tritt A."/>
            <person name="Yoshinaga Y."/>
            <person name="Zwiers L.-H."/>
            <person name="Turgeon B."/>
            <person name="Goodwin S."/>
            <person name="Spatafora J."/>
            <person name="Crous P."/>
            <person name="Grigoriev I."/>
        </authorList>
    </citation>
    <scope>NUCLEOTIDE SEQUENCE</scope>
    <source>
        <strain evidence="2">CBS 473.64</strain>
    </source>
</reference>
<feature type="compositionally biased region" description="Polar residues" evidence="1">
    <location>
        <begin position="201"/>
        <end position="218"/>
    </location>
</feature>
<feature type="region of interest" description="Disordered" evidence="1">
    <location>
        <begin position="1"/>
        <end position="83"/>
    </location>
</feature>
<dbReference type="AlphaFoldDB" id="A0A6A6RW11"/>
<name>A0A6A6RW11_9PLEO</name>
<proteinExistence type="predicted"/>
<feature type="region of interest" description="Disordered" evidence="1">
    <location>
        <begin position="192"/>
        <end position="297"/>
    </location>
</feature>
<dbReference type="EMBL" id="MU006788">
    <property type="protein sequence ID" value="KAF2638931.1"/>
    <property type="molecule type" value="Genomic_DNA"/>
</dbReference>
<evidence type="ECO:0000256" key="1">
    <source>
        <dbReference type="SAM" id="MobiDB-lite"/>
    </source>
</evidence>
<protein>
    <submittedName>
        <fullName evidence="2">Uncharacterized protein</fullName>
    </submittedName>
</protein>
<sequence length="470" mass="51465">MGRKRQASPTFASSLGSGRSLSSPTRPEQVEIGESAHSPPSSSCGSPSTPRNHTRSYQDGDEDPNDKLSALRNTDILTTPPKGEDARLRTSFVMRDDLYNVGTKNLPSLANDDRNSIAPILPVGSSQTAAPSRGGDGSSARGLVANRAPSVVSGGSVPASNDTNYKSHVSDWLATGSPEIRRTRLQNIPTTTLQMPGAFPNSFTRCTSPTESTSTIKDSTILAPQTVDEKKTPSKTKLPASSPNPAPTEPKPPRIKGYKKPNEGFGLVYSRAGTESRSTESDGDTVMSEHDEEKNQEHVINPDTSFDDKLVYRGMSDFSFHKPTPLLRCTTAGISETIAAQQAMSILLRHAESAFIYETLSNRIERMLTDRLAKSTTARGTLKRGHKVPSVYECATKLRDYLKKEVDNRAELGECRRFLEHEVEWAGWFVKSSETKVLHLKVKGCTCKPEWSRKWGDPLEELEEEEEGGL</sequence>
<evidence type="ECO:0000313" key="2">
    <source>
        <dbReference type="EMBL" id="KAF2638931.1"/>
    </source>
</evidence>
<organism evidence="2 3">
    <name type="scientific">Massarina eburnea CBS 473.64</name>
    <dbReference type="NCBI Taxonomy" id="1395130"/>
    <lineage>
        <taxon>Eukaryota</taxon>
        <taxon>Fungi</taxon>
        <taxon>Dikarya</taxon>
        <taxon>Ascomycota</taxon>
        <taxon>Pezizomycotina</taxon>
        <taxon>Dothideomycetes</taxon>
        <taxon>Pleosporomycetidae</taxon>
        <taxon>Pleosporales</taxon>
        <taxon>Massarineae</taxon>
        <taxon>Massarinaceae</taxon>
        <taxon>Massarina</taxon>
    </lineage>
</organism>
<evidence type="ECO:0000313" key="3">
    <source>
        <dbReference type="Proteomes" id="UP000799753"/>
    </source>
</evidence>
<feature type="compositionally biased region" description="Low complexity" evidence="1">
    <location>
        <begin position="13"/>
        <end position="23"/>
    </location>
</feature>
<accession>A0A6A6RW11</accession>
<gene>
    <name evidence="2" type="ORF">P280DRAFT_519782</name>
</gene>
<feature type="compositionally biased region" description="Basic and acidic residues" evidence="1">
    <location>
        <begin position="287"/>
        <end position="297"/>
    </location>
</feature>
<feature type="compositionally biased region" description="Low complexity" evidence="1">
    <location>
        <begin position="35"/>
        <end position="50"/>
    </location>
</feature>
<dbReference type="OrthoDB" id="3753493at2759"/>
<keyword evidence="3" id="KW-1185">Reference proteome</keyword>
<dbReference type="Proteomes" id="UP000799753">
    <property type="component" value="Unassembled WGS sequence"/>
</dbReference>